<dbReference type="InterPro" id="IPR041427">
    <property type="entry name" value="AbiJ-NTD3"/>
</dbReference>
<dbReference type="GO" id="GO:0005524">
    <property type="term" value="F:ATP binding"/>
    <property type="evidence" value="ECO:0007669"/>
    <property type="project" value="InterPro"/>
</dbReference>
<dbReference type="HOGENOM" id="CLU_028965_1_0_10"/>
<dbReference type="EMBL" id="AGXV01000003">
    <property type="protein sequence ID" value="EIY70826.1"/>
    <property type="molecule type" value="Genomic_DNA"/>
</dbReference>
<reference evidence="2 3" key="1">
    <citation type="submission" date="2012-02" db="EMBL/GenBank/DDBJ databases">
        <title>The Genome Sequence of Bacteroides salyersiae CL02T12C01.</title>
        <authorList>
            <consortium name="The Broad Institute Genome Sequencing Platform"/>
            <person name="Earl A."/>
            <person name="Ward D."/>
            <person name="Feldgarden M."/>
            <person name="Gevers D."/>
            <person name="Zitomersky N.L."/>
            <person name="Coyne M.J."/>
            <person name="Comstock L.E."/>
            <person name="Young S.K."/>
            <person name="Zeng Q."/>
            <person name="Gargeya S."/>
            <person name="Fitzgerald M."/>
            <person name="Haas B."/>
            <person name="Abouelleil A."/>
            <person name="Alvarado L."/>
            <person name="Arachchi H.M."/>
            <person name="Berlin A."/>
            <person name="Chapman S.B."/>
            <person name="Gearin G."/>
            <person name="Goldberg J."/>
            <person name="Griggs A."/>
            <person name="Gujja S."/>
            <person name="Hansen M."/>
            <person name="Heiman D."/>
            <person name="Howarth C."/>
            <person name="Larimer J."/>
            <person name="Lui A."/>
            <person name="MacDonald P.J.P."/>
            <person name="McCowen C."/>
            <person name="Montmayeur A."/>
            <person name="Murphy C."/>
            <person name="Neiman D."/>
            <person name="Pearson M."/>
            <person name="Priest M."/>
            <person name="Roberts A."/>
            <person name="Saif S."/>
            <person name="Shea T."/>
            <person name="Sisk P."/>
            <person name="Stolte C."/>
            <person name="Sykes S."/>
            <person name="Wortman J."/>
            <person name="Nusbaum C."/>
            <person name="Birren B."/>
        </authorList>
    </citation>
    <scope>NUCLEOTIDE SEQUENCE [LARGE SCALE GENOMIC DNA]</scope>
    <source>
        <strain evidence="2 3">CL02T12C01</strain>
    </source>
</reference>
<dbReference type="InterPro" id="IPR027417">
    <property type="entry name" value="P-loop_NTPase"/>
</dbReference>
<evidence type="ECO:0000259" key="1">
    <source>
        <dbReference type="SMART" id="SM00382"/>
    </source>
</evidence>
<dbReference type="SUPFAM" id="SSF52540">
    <property type="entry name" value="P-loop containing nucleoside triphosphate hydrolases"/>
    <property type="match status" value="1"/>
</dbReference>
<protein>
    <recommendedName>
        <fullName evidence="1">AAA+ ATPase domain-containing protein</fullName>
    </recommendedName>
</protein>
<dbReference type="PANTHER" id="PTHR43581:SF4">
    <property type="entry name" value="ATP_GTP PHOSPHATASE"/>
    <property type="match status" value="1"/>
</dbReference>
<dbReference type="OrthoDB" id="9805802at2"/>
<dbReference type="PATRIC" id="fig|997887.3.peg.155"/>
<feature type="domain" description="AAA+ ATPase" evidence="1">
    <location>
        <begin position="348"/>
        <end position="566"/>
    </location>
</feature>
<dbReference type="Pfam" id="PF13304">
    <property type="entry name" value="AAA_21"/>
    <property type="match status" value="1"/>
</dbReference>
<proteinExistence type="predicted"/>
<evidence type="ECO:0000313" key="2">
    <source>
        <dbReference type="EMBL" id="EIY70826.1"/>
    </source>
</evidence>
<gene>
    <name evidence="2" type="ORF">HMPREF1071_00143</name>
</gene>
<dbReference type="GO" id="GO:0016887">
    <property type="term" value="F:ATP hydrolysis activity"/>
    <property type="evidence" value="ECO:0007669"/>
    <property type="project" value="InterPro"/>
</dbReference>
<dbReference type="AlphaFoldDB" id="I9TN19"/>
<dbReference type="SMART" id="SM00382">
    <property type="entry name" value="AAA"/>
    <property type="match status" value="1"/>
</dbReference>
<keyword evidence="3" id="KW-1185">Reference proteome</keyword>
<comment type="caution">
    <text evidence="2">The sequence shown here is derived from an EMBL/GenBank/DDBJ whole genome shotgun (WGS) entry which is preliminary data.</text>
</comment>
<dbReference type="Gene3D" id="3.40.50.300">
    <property type="entry name" value="P-loop containing nucleotide triphosphate hydrolases"/>
    <property type="match status" value="1"/>
</dbReference>
<evidence type="ECO:0000313" key="3">
    <source>
        <dbReference type="Proteomes" id="UP000005150"/>
    </source>
</evidence>
<dbReference type="InterPro" id="IPR003593">
    <property type="entry name" value="AAA+_ATPase"/>
</dbReference>
<organism evidence="2 3">
    <name type="scientific">Bacteroides salyersiae CL02T12C01</name>
    <dbReference type="NCBI Taxonomy" id="997887"/>
    <lineage>
        <taxon>Bacteria</taxon>
        <taxon>Pseudomonadati</taxon>
        <taxon>Bacteroidota</taxon>
        <taxon>Bacteroidia</taxon>
        <taxon>Bacteroidales</taxon>
        <taxon>Bacteroidaceae</taxon>
        <taxon>Bacteroides</taxon>
    </lineage>
</organism>
<dbReference type="RefSeq" id="WP_007478361.1">
    <property type="nucleotide sequence ID" value="NZ_JH724307.1"/>
</dbReference>
<name>I9TN19_9BACE</name>
<accession>I9TN19</accession>
<dbReference type="InterPro" id="IPR003959">
    <property type="entry name" value="ATPase_AAA_core"/>
</dbReference>
<sequence>MVNQNNQIKISAETRRSIFDKIMSHADFLGVFQGGNYEDQNIVDFLKMIWDLPAMPSEDPRFKNAEADARQHLINNDDWDLTYTFEHRFNLLAGDTKHFIKFVEACVSPFVRSSSEEIMQYVEEINPLLNRDNCELAIEDYIDERPHYIIKSGTGFSFDRKDIYSNSYTIYVDKLGNNKPCFFLKSITWDDYGHKTSFYLDYVREDGSYSRVGKVKICKKNAATTLDVIPESFLSLDLDYCSLGQETSYYSNIKNILGDNAMSFLNAMKDAAAFSRISDDFVNDSGFRHSLLRDNSADTALNLGRYVLAGFDPDERVNFTYKTRLAFSSDYDFNIKFDFGRINQEDNFNRVIAIIGENGVGKTSLLYNLAKSIANQQKECFSPHHPLFTKVVAASYSMFDRFYDINARAFNFEYCGMHNNAGGLMTLEQLIARHQRNAETINVLNSGKNLKKFLGNILPNEMLEDLFENGSVFKYNVYKDYYGKMSSGQTMLTNLIIDITANVRSNCLIMIDEPEVHLHPNAITQIINVVNLVCERFSSCCIMATHSPLVIQSLLSRNVLIMERDVDGMPVVRQMRVESLGENLTTINEEIFSNGQRDKYYRRLIEKAVEGKESMEQVLQELQNGDLPMSLTSYMLIDKYLNHD</sequence>
<dbReference type="Proteomes" id="UP000005150">
    <property type="component" value="Unassembled WGS sequence"/>
</dbReference>
<dbReference type="Pfam" id="PF18860">
    <property type="entry name" value="AbiJ_NTD3"/>
    <property type="match status" value="1"/>
</dbReference>
<dbReference type="InterPro" id="IPR051396">
    <property type="entry name" value="Bact_Antivir_Def_Nuclease"/>
</dbReference>
<dbReference type="PANTHER" id="PTHR43581">
    <property type="entry name" value="ATP/GTP PHOSPHATASE"/>
    <property type="match status" value="1"/>
</dbReference>